<reference evidence="2" key="2">
    <citation type="submission" date="2020-05" db="UniProtKB">
        <authorList>
            <consortium name="EnsemblMetazoa"/>
        </authorList>
    </citation>
    <scope>IDENTIFICATION</scope>
    <source>
        <strain evidence="2">IAEA</strain>
    </source>
</reference>
<evidence type="ECO:0000313" key="3">
    <source>
        <dbReference type="Proteomes" id="UP000091820"/>
    </source>
</evidence>
<keyword evidence="1" id="KW-1133">Transmembrane helix</keyword>
<reference evidence="3" key="1">
    <citation type="submission" date="2014-03" db="EMBL/GenBank/DDBJ databases">
        <authorList>
            <person name="Aksoy S."/>
            <person name="Warren W."/>
            <person name="Wilson R.K."/>
        </authorList>
    </citation>
    <scope>NUCLEOTIDE SEQUENCE [LARGE SCALE GENOMIC DNA]</scope>
    <source>
        <strain evidence="3">IAEA</strain>
    </source>
</reference>
<accession>A0A1A9WBG1</accession>
<evidence type="ECO:0000313" key="2">
    <source>
        <dbReference type="EnsemblMetazoa" id="GBRI013270-PA"/>
    </source>
</evidence>
<sequence length="131" mass="14541">MYICFNCLWLAGVDSNVDGSATASTTSAIVILVSFLLICICSPMCFTTDCESVQLRREFNAVIAFLLNIATTSMTSKSDFTVKPDAFQDLYVSSPCMSAYDSKHLCFLLLCLLLWANLQKAYEHVDKLIIL</sequence>
<protein>
    <submittedName>
        <fullName evidence="2">Uncharacterized protein</fullName>
    </submittedName>
</protein>
<keyword evidence="1" id="KW-0812">Transmembrane</keyword>
<proteinExistence type="predicted"/>
<evidence type="ECO:0000256" key="1">
    <source>
        <dbReference type="SAM" id="Phobius"/>
    </source>
</evidence>
<dbReference type="EnsemblMetazoa" id="GBRI013270-RA">
    <property type="protein sequence ID" value="GBRI013270-PA"/>
    <property type="gene ID" value="GBRI013270"/>
</dbReference>
<feature type="transmembrane region" description="Helical" evidence="1">
    <location>
        <begin position="97"/>
        <end position="118"/>
    </location>
</feature>
<dbReference type="Proteomes" id="UP000091820">
    <property type="component" value="Unassembled WGS sequence"/>
</dbReference>
<dbReference type="AlphaFoldDB" id="A0A1A9WBG1"/>
<dbReference type="VEuPathDB" id="VectorBase:GBRI013270"/>
<keyword evidence="1" id="KW-0472">Membrane</keyword>
<keyword evidence="3" id="KW-1185">Reference proteome</keyword>
<organism evidence="2 3">
    <name type="scientific">Glossina brevipalpis</name>
    <dbReference type="NCBI Taxonomy" id="37001"/>
    <lineage>
        <taxon>Eukaryota</taxon>
        <taxon>Metazoa</taxon>
        <taxon>Ecdysozoa</taxon>
        <taxon>Arthropoda</taxon>
        <taxon>Hexapoda</taxon>
        <taxon>Insecta</taxon>
        <taxon>Pterygota</taxon>
        <taxon>Neoptera</taxon>
        <taxon>Endopterygota</taxon>
        <taxon>Diptera</taxon>
        <taxon>Brachycera</taxon>
        <taxon>Muscomorpha</taxon>
        <taxon>Hippoboscoidea</taxon>
        <taxon>Glossinidae</taxon>
        <taxon>Glossina</taxon>
    </lineage>
</organism>
<name>A0A1A9WBG1_9MUSC</name>
<feature type="transmembrane region" description="Helical" evidence="1">
    <location>
        <begin position="29"/>
        <end position="47"/>
    </location>
</feature>
<feature type="transmembrane region" description="Helical" evidence="1">
    <location>
        <begin position="59"/>
        <end position="77"/>
    </location>
</feature>